<dbReference type="OrthoDB" id="9767366at2"/>
<dbReference type="AlphaFoldDB" id="A0A239FML2"/>
<dbReference type="InterPro" id="IPR033932">
    <property type="entry name" value="YtcJ-like"/>
</dbReference>
<protein>
    <recommendedName>
        <fullName evidence="1">Amidohydrolase 3 domain-containing protein</fullName>
    </recommendedName>
</protein>
<accession>A0A239FML2</accession>
<dbReference type="Pfam" id="PF07969">
    <property type="entry name" value="Amidohydro_3"/>
    <property type="match status" value="1"/>
</dbReference>
<dbReference type="PANTHER" id="PTHR22642:SF22">
    <property type="entry name" value="EXOENZYMES REGULATORY PROTEIN AEPA"/>
    <property type="match status" value="1"/>
</dbReference>
<evidence type="ECO:0000313" key="2">
    <source>
        <dbReference type="EMBL" id="SNS58051.1"/>
    </source>
</evidence>
<dbReference type="SUPFAM" id="SSF51338">
    <property type="entry name" value="Composite domain of metallo-dependent hydrolases"/>
    <property type="match status" value="1"/>
</dbReference>
<sequence length="518" mass="58590">MNVDLVLYNGIIIQMNKDESIHKSIAIKDGLILDVGSNEDIKKYIGDNTLTIDLKGKTVVPGFFDSHMHLMPTSINELAINFEKASSIQDVLDLIEAKRKQLPPKSIIWGIRLDEFQLKERILPTKNDLDKVAPDQPVFISSIEFHTVTVNSYALHKMNLPFTINSIEKDSKGFSTGRIYHHASFIARKKMFEMISNEAQVQGLKTTIEKIIKKGVTSLVAMEGGSLFHDRHADFILNEKDKLPIDIAIFYQTTDVEKVLSHQLPRIGGDIFLDGSFRSRNAALFEPYSDSPGNRGVLYFSQEEIDEFILHAHRKDLQIAIHAVGGRAIEYLLNAYERVLGQHPKVNHRHRIEHFELPTAHQIKRAKDLGVILSMQPTYEYFFREPHGMYEIRLGKERSRQTNPFKKIVDAGILIAGGSDGDVMPVDPILGIHAAVNHPNHNYRISPYEALKMFTVNAAIGIFEEDTKGTIEKNKLADIVILDHNPLTIEPTCIKDIKVMCTIKKGQILFEKDLGEIV</sequence>
<dbReference type="GO" id="GO:0016810">
    <property type="term" value="F:hydrolase activity, acting on carbon-nitrogen (but not peptide) bonds"/>
    <property type="evidence" value="ECO:0007669"/>
    <property type="project" value="InterPro"/>
</dbReference>
<dbReference type="EMBL" id="FZOJ01000013">
    <property type="protein sequence ID" value="SNS58051.1"/>
    <property type="molecule type" value="Genomic_DNA"/>
</dbReference>
<organism evidence="2 3">
    <name type="scientific">Anaerovirgula multivorans</name>
    <dbReference type="NCBI Taxonomy" id="312168"/>
    <lineage>
        <taxon>Bacteria</taxon>
        <taxon>Bacillati</taxon>
        <taxon>Bacillota</taxon>
        <taxon>Clostridia</taxon>
        <taxon>Peptostreptococcales</taxon>
        <taxon>Natronincolaceae</taxon>
        <taxon>Anaerovirgula</taxon>
    </lineage>
</organism>
<reference evidence="2 3" key="1">
    <citation type="submission" date="2017-06" db="EMBL/GenBank/DDBJ databases">
        <authorList>
            <person name="Kim H.J."/>
            <person name="Triplett B.A."/>
        </authorList>
    </citation>
    <scope>NUCLEOTIDE SEQUENCE [LARGE SCALE GENOMIC DNA]</scope>
    <source>
        <strain evidence="2 3">SCA</strain>
    </source>
</reference>
<dbReference type="InterPro" id="IPR032466">
    <property type="entry name" value="Metal_Hydrolase"/>
</dbReference>
<dbReference type="SUPFAM" id="SSF51556">
    <property type="entry name" value="Metallo-dependent hydrolases"/>
    <property type="match status" value="1"/>
</dbReference>
<dbReference type="Gene3D" id="2.30.40.10">
    <property type="entry name" value="Urease, subunit C, domain 1"/>
    <property type="match status" value="1"/>
</dbReference>
<dbReference type="Gene3D" id="3.10.310.70">
    <property type="match status" value="1"/>
</dbReference>
<dbReference type="InterPro" id="IPR013108">
    <property type="entry name" value="Amidohydro_3"/>
</dbReference>
<dbReference type="Gene3D" id="3.20.20.140">
    <property type="entry name" value="Metal-dependent hydrolases"/>
    <property type="match status" value="1"/>
</dbReference>
<name>A0A239FML2_9FIRM</name>
<gene>
    <name evidence="2" type="ORF">SAMN05446037_101395</name>
</gene>
<dbReference type="CDD" id="cd01300">
    <property type="entry name" value="YtcJ_like"/>
    <property type="match status" value="1"/>
</dbReference>
<dbReference type="Proteomes" id="UP000198304">
    <property type="component" value="Unassembled WGS sequence"/>
</dbReference>
<evidence type="ECO:0000313" key="3">
    <source>
        <dbReference type="Proteomes" id="UP000198304"/>
    </source>
</evidence>
<dbReference type="InterPro" id="IPR011059">
    <property type="entry name" value="Metal-dep_hydrolase_composite"/>
</dbReference>
<proteinExistence type="predicted"/>
<dbReference type="RefSeq" id="WP_089283531.1">
    <property type="nucleotide sequence ID" value="NZ_FZOJ01000013.1"/>
</dbReference>
<feature type="domain" description="Amidohydrolase 3" evidence="1">
    <location>
        <begin position="51"/>
        <end position="510"/>
    </location>
</feature>
<evidence type="ECO:0000259" key="1">
    <source>
        <dbReference type="Pfam" id="PF07969"/>
    </source>
</evidence>
<dbReference type="PANTHER" id="PTHR22642">
    <property type="entry name" value="IMIDAZOLONEPROPIONASE"/>
    <property type="match status" value="1"/>
</dbReference>
<keyword evidence="3" id="KW-1185">Reference proteome</keyword>